<dbReference type="VEuPathDB" id="AmoebaDB:ACA1_086180"/>
<feature type="region of interest" description="Disordered" evidence="1">
    <location>
        <begin position="46"/>
        <end position="138"/>
    </location>
</feature>
<sequence length="401" mass="44954">MVQVRPLYGLVAVVAATLLLLFFAGPSAVPRNWDSAPDALLSTTIDIDIDPPAPTPPTPTDHVSPSTKEHTEPPSSSIDEEKGEEVEKDASGDEVPKTTTRKDEKDEKEIDHIAKTPQPATKGKEEMEEEDEEEKKEEKKVSDYTLVVYVYWERDAVYAENLRFFLRAGVGSAEESQRDRVEYLLIVQGRTLSVDVPRHVKVWKRDNTCFDFGAVGEALRSKALHLPTFRRYVILNSSVKGPFLPAYWPSNVHWSTIFTSRINDRVKQVGTSIVCLPKTDLGGWGPRIEGFCWATDHVGIELGLKRGVFDCFANKEDVIVKGEYGMSRAVLDANYTLDTVQLKYQGVNWTDTANWGCNANVHPTRADAYDGISTTAPTFIIMRDMLCKTMLCCDINTMLMR</sequence>
<gene>
    <name evidence="2" type="ORF">ACA1_086180</name>
</gene>
<name>L8HGM8_ACACF</name>
<evidence type="ECO:0000256" key="1">
    <source>
        <dbReference type="SAM" id="MobiDB-lite"/>
    </source>
</evidence>
<dbReference type="RefSeq" id="XP_004354542.1">
    <property type="nucleotide sequence ID" value="XM_004354490.1"/>
</dbReference>
<dbReference type="EMBL" id="KB007826">
    <property type="protein sequence ID" value="ELR24397.1"/>
    <property type="molecule type" value="Genomic_DNA"/>
</dbReference>
<dbReference type="OrthoDB" id="526941at2759"/>
<keyword evidence="3" id="KW-1185">Reference proteome</keyword>
<feature type="compositionally biased region" description="Acidic residues" evidence="1">
    <location>
        <begin position="126"/>
        <end position="135"/>
    </location>
</feature>
<organism evidence="2 3">
    <name type="scientific">Acanthamoeba castellanii (strain ATCC 30010 / Neff)</name>
    <dbReference type="NCBI Taxonomy" id="1257118"/>
    <lineage>
        <taxon>Eukaryota</taxon>
        <taxon>Amoebozoa</taxon>
        <taxon>Discosea</taxon>
        <taxon>Longamoebia</taxon>
        <taxon>Centramoebida</taxon>
        <taxon>Acanthamoebidae</taxon>
        <taxon>Acanthamoeba</taxon>
    </lineage>
</organism>
<proteinExistence type="predicted"/>
<dbReference type="STRING" id="1257118.L8HGM8"/>
<protein>
    <submittedName>
        <fullName evidence="2">Uncharacterized protein</fullName>
    </submittedName>
</protein>
<evidence type="ECO:0000313" key="2">
    <source>
        <dbReference type="EMBL" id="ELR24397.1"/>
    </source>
</evidence>
<reference evidence="2 3" key="1">
    <citation type="journal article" date="2013" name="Genome Biol.">
        <title>Genome of Acanthamoeba castellanii highlights extensive lateral gene transfer and early evolution of tyrosine kinase signaling.</title>
        <authorList>
            <person name="Clarke M."/>
            <person name="Lohan A.J."/>
            <person name="Liu B."/>
            <person name="Lagkouvardos I."/>
            <person name="Roy S."/>
            <person name="Zafar N."/>
            <person name="Bertelli C."/>
            <person name="Schilde C."/>
            <person name="Kianianmomeni A."/>
            <person name="Burglin T.R."/>
            <person name="Frech C."/>
            <person name="Turcotte B."/>
            <person name="Kopec K.O."/>
            <person name="Synnott J.M."/>
            <person name="Choo C."/>
            <person name="Paponov I."/>
            <person name="Finkler A."/>
            <person name="Soon Heng Tan C."/>
            <person name="Hutchins A.P."/>
            <person name="Weinmeier T."/>
            <person name="Rattei T."/>
            <person name="Chu J.S."/>
            <person name="Gimenez G."/>
            <person name="Irimia M."/>
            <person name="Rigden D.J."/>
            <person name="Fitzpatrick D.A."/>
            <person name="Lorenzo-Morales J."/>
            <person name="Bateman A."/>
            <person name="Chiu C.H."/>
            <person name="Tang P."/>
            <person name="Hegemann P."/>
            <person name="Fromm H."/>
            <person name="Raoult D."/>
            <person name="Greub G."/>
            <person name="Miranda-Saavedra D."/>
            <person name="Chen N."/>
            <person name="Nash P."/>
            <person name="Ginger M.L."/>
            <person name="Horn M."/>
            <person name="Schaap P."/>
            <person name="Caler L."/>
            <person name="Loftus B."/>
        </authorList>
    </citation>
    <scope>NUCLEOTIDE SEQUENCE [LARGE SCALE GENOMIC DNA]</scope>
    <source>
        <strain evidence="2 3">Neff</strain>
    </source>
</reference>
<evidence type="ECO:0000313" key="3">
    <source>
        <dbReference type="Proteomes" id="UP000011083"/>
    </source>
</evidence>
<dbReference type="GeneID" id="14925420"/>
<dbReference type="Proteomes" id="UP000011083">
    <property type="component" value="Unassembled WGS sequence"/>
</dbReference>
<accession>L8HGM8</accession>
<feature type="compositionally biased region" description="Basic and acidic residues" evidence="1">
    <location>
        <begin position="88"/>
        <end position="114"/>
    </location>
</feature>
<dbReference type="AlphaFoldDB" id="L8HGM8"/>
<dbReference type="KEGG" id="acan:ACA1_086180"/>